<dbReference type="InterPro" id="IPR001757">
    <property type="entry name" value="P_typ_ATPase"/>
</dbReference>
<feature type="binding site" evidence="14">
    <location>
        <position position="839"/>
    </location>
    <ligand>
        <name>ATP</name>
        <dbReference type="ChEBI" id="CHEBI:30616"/>
    </ligand>
</feature>
<protein>
    <recommendedName>
        <fullName evidence="16">Phospholipid-transporting ATPase</fullName>
        <ecNumber evidence="16">7.6.2.1</ecNumber>
    </recommendedName>
</protein>
<evidence type="ECO:0000256" key="16">
    <source>
        <dbReference type="RuleBase" id="RU362033"/>
    </source>
</evidence>
<dbReference type="InterPro" id="IPR032631">
    <property type="entry name" value="P-type_ATPase_N"/>
</dbReference>
<keyword evidence="3" id="KW-0813">Transport</keyword>
<gene>
    <name evidence="19" type="ORF">ACHHYP_15999</name>
</gene>
<evidence type="ECO:0000256" key="9">
    <source>
        <dbReference type="ARBA" id="ARBA00022967"/>
    </source>
</evidence>
<proteinExistence type="inferred from homology"/>
<dbReference type="SUPFAM" id="SSF81653">
    <property type="entry name" value="Calcium ATPase, transduction domain A"/>
    <property type="match status" value="1"/>
</dbReference>
<evidence type="ECO:0000256" key="1">
    <source>
        <dbReference type="ARBA" id="ARBA00004127"/>
    </source>
</evidence>
<dbReference type="EC" id="7.6.2.1" evidence="16"/>
<reference evidence="19 20" key="1">
    <citation type="journal article" date="2014" name="Genome Biol. Evol.">
        <title>The secreted proteins of Achlya hypogyna and Thraustotheca clavata identify the ancestral oomycete secretome and reveal gene acquisitions by horizontal gene transfer.</title>
        <authorList>
            <person name="Misner I."/>
            <person name="Blouin N."/>
            <person name="Leonard G."/>
            <person name="Richards T.A."/>
            <person name="Lane C.E."/>
        </authorList>
    </citation>
    <scope>NUCLEOTIDE SEQUENCE [LARGE SCALE GENOMIC DNA]</scope>
    <source>
        <strain evidence="19 20">ATCC 48635</strain>
    </source>
</reference>
<dbReference type="PROSITE" id="PS00154">
    <property type="entry name" value="ATPASE_E1_E2"/>
    <property type="match status" value="1"/>
</dbReference>
<evidence type="ECO:0000256" key="12">
    <source>
        <dbReference type="ARBA" id="ARBA00034036"/>
    </source>
</evidence>
<comment type="similarity">
    <text evidence="2 16">Belongs to the cation transport ATPase (P-type) (TC 3.A.3) family. Type IV subfamily.</text>
</comment>
<dbReference type="OrthoDB" id="377733at2759"/>
<feature type="domain" description="P-type ATPase N-terminal" evidence="17">
    <location>
        <begin position="23"/>
        <end position="88"/>
    </location>
</feature>
<feature type="binding site" evidence="14">
    <location>
        <position position="863"/>
    </location>
    <ligand>
        <name>ATP</name>
        <dbReference type="ChEBI" id="CHEBI:30616"/>
    </ligand>
</feature>
<dbReference type="SUPFAM" id="SSF81665">
    <property type="entry name" value="Calcium ATPase, transmembrane domain M"/>
    <property type="match status" value="1"/>
</dbReference>
<dbReference type="Proteomes" id="UP000243579">
    <property type="component" value="Unassembled WGS sequence"/>
</dbReference>
<feature type="binding site" evidence="14">
    <location>
        <position position="864"/>
    </location>
    <ligand>
        <name>ATP</name>
        <dbReference type="ChEBI" id="CHEBI:30616"/>
    </ligand>
</feature>
<feature type="transmembrane region" description="Helical" evidence="16">
    <location>
        <begin position="917"/>
        <end position="938"/>
    </location>
</feature>
<feature type="transmembrane region" description="Helical" evidence="16">
    <location>
        <begin position="361"/>
        <end position="381"/>
    </location>
</feature>
<comment type="caution">
    <text evidence="19">The sequence shown here is derived from an EMBL/GenBank/DDBJ whole genome shotgun (WGS) entry which is preliminary data.</text>
</comment>
<dbReference type="Gene3D" id="2.70.150.10">
    <property type="entry name" value="Calcium-transporting ATPase, cytoplasmic transduction domain A"/>
    <property type="match status" value="1"/>
</dbReference>
<evidence type="ECO:0000256" key="14">
    <source>
        <dbReference type="PIRSR" id="PIRSR606539-2"/>
    </source>
</evidence>
<evidence type="ECO:0000259" key="18">
    <source>
        <dbReference type="Pfam" id="PF16212"/>
    </source>
</evidence>
<keyword evidence="6 14" id="KW-0547">Nucleotide-binding</keyword>
<evidence type="ECO:0000256" key="15">
    <source>
        <dbReference type="PIRSR" id="PIRSR606539-3"/>
    </source>
</evidence>
<evidence type="ECO:0000256" key="2">
    <source>
        <dbReference type="ARBA" id="ARBA00008109"/>
    </source>
</evidence>
<dbReference type="Pfam" id="PF16212">
    <property type="entry name" value="PhoLip_ATPase_C"/>
    <property type="match status" value="1"/>
</dbReference>
<feature type="transmembrane region" description="Helical" evidence="16">
    <location>
        <begin position="1000"/>
        <end position="1021"/>
    </location>
</feature>
<dbReference type="InterPro" id="IPR023299">
    <property type="entry name" value="ATPase_P-typ_cyto_dom_N"/>
</dbReference>
<comment type="subcellular location">
    <subcellularLocation>
        <location evidence="1">Endomembrane system</location>
        <topology evidence="1">Multi-pass membrane protein</topology>
    </subcellularLocation>
    <subcellularLocation>
        <location evidence="16">Membrane</location>
        <topology evidence="16">Multi-pass membrane protein</topology>
    </subcellularLocation>
</comment>
<feature type="binding site" evidence="15">
    <location>
        <position position="426"/>
    </location>
    <ligand>
        <name>Mg(2+)</name>
        <dbReference type="ChEBI" id="CHEBI:18420"/>
    </ligand>
</feature>
<evidence type="ECO:0000256" key="13">
    <source>
        <dbReference type="PIRSR" id="PIRSR606539-1"/>
    </source>
</evidence>
<feature type="binding site" evidence="14">
    <location>
        <position position="640"/>
    </location>
    <ligand>
        <name>ATP</name>
        <dbReference type="ChEBI" id="CHEBI:30616"/>
    </ligand>
</feature>
<dbReference type="Gene3D" id="3.40.50.1000">
    <property type="entry name" value="HAD superfamily/HAD-like"/>
    <property type="match status" value="1"/>
</dbReference>
<dbReference type="Gene3D" id="3.40.1110.10">
    <property type="entry name" value="Calcium-transporting ATPase, cytoplasmic domain N"/>
    <property type="match status" value="1"/>
</dbReference>
<evidence type="ECO:0000313" key="19">
    <source>
        <dbReference type="EMBL" id="OQR96360.1"/>
    </source>
</evidence>
<dbReference type="GO" id="GO:0045332">
    <property type="term" value="P:phospholipid translocation"/>
    <property type="evidence" value="ECO:0007669"/>
    <property type="project" value="TreeGrafter"/>
</dbReference>
<feature type="binding site" evidence="15">
    <location>
        <position position="864"/>
    </location>
    <ligand>
        <name>Mg(2+)</name>
        <dbReference type="ChEBI" id="CHEBI:18420"/>
    </ligand>
</feature>
<keyword evidence="4 16" id="KW-0812">Transmembrane</keyword>
<feature type="binding site" evidence="15">
    <location>
        <position position="424"/>
    </location>
    <ligand>
        <name>Mg(2+)</name>
        <dbReference type="ChEBI" id="CHEBI:18420"/>
    </ligand>
</feature>
<dbReference type="SFLD" id="SFLDS00003">
    <property type="entry name" value="Haloacid_Dehalogenase"/>
    <property type="match status" value="1"/>
</dbReference>
<feature type="transmembrane region" description="Helical" evidence="16">
    <location>
        <begin position="950"/>
        <end position="970"/>
    </location>
</feature>
<keyword evidence="20" id="KW-1185">Reference proteome</keyword>
<feature type="binding site" evidence="14">
    <location>
        <position position="727"/>
    </location>
    <ligand>
        <name>ATP</name>
        <dbReference type="ChEBI" id="CHEBI:30616"/>
    </ligand>
</feature>
<accession>A0A1V9ZEV4</accession>
<evidence type="ECO:0000256" key="8">
    <source>
        <dbReference type="ARBA" id="ARBA00022842"/>
    </source>
</evidence>
<keyword evidence="7 14" id="KW-0067">ATP-binding</keyword>
<dbReference type="GO" id="GO:0005524">
    <property type="term" value="F:ATP binding"/>
    <property type="evidence" value="ECO:0007669"/>
    <property type="project" value="UniProtKB-UniRule"/>
</dbReference>
<feature type="binding site" evidence="14">
    <location>
        <position position="605"/>
    </location>
    <ligand>
        <name>ATP</name>
        <dbReference type="ChEBI" id="CHEBI:30616"/>
    </ligand>
</feature>
<feature type="transmembrane region" description="Helical" evidence="16">
    <location>
        <begin position="92"/>
        <end position="111"/>
    </location>
</feature>
<feature type="binding site" evidence="14">
    <location>
        <position position="537"/>
    </location>
    <ligand>
        <name>ATP</name>
        <dbReference type="ChEBI" id="CHEBI:30616"/>
    </ligand>
</feature>
<feature type="binding site" evidence="14">
    <location>
        <position position="833"/>
    </location>
    <ligand>
        <name>ATP</name>
        <dbReference type="ChEBI" id="CHEBI:30616"/>
    </ligand>
</feature>
<dbReference type="GO" id="GO:0012505">
    <property type="term" value="C:endomembrane system"/>
    <property type="evidence" value="ECO:0007669"/>
    <property type="project" value="UniProtKB-SubCell"/>
</dbReference>
<evidence type="ECO:0000256" key="5">
    <source>
        <dbReference type="ARBA" id="ARBA00022723"/>
    </source>
</evidence>
<feature type="transmembrane region" description="Helical" evidence="16">
    <location>
        <begin position="1094"/>
        <end position="1117"/>
    </location>
</feature>
<feature type="active site" description="4-aspartylphosphate intermediate" evidence="13">
    <location>
        <position position="424"/>
    </location>
</feature>
<keyword evidence="8 15" id="KW-0460">Magnesium</keyword>
<organism evidence="19 20">
    <name type="scientific">Achlya hypogyna</name>
    <name type="common">Oomycete</name>
    <name type="synonym">Protoachlya hypogyna</name>
    <dbReference type="NCBI Taxonomy" id="1202772"/>
    <lineage>
        <taxon>Eukaryota</taxon>
        <taxon>Sar</taxon>
        <taxon>Stramenopiles</taxon>
        <taxon>Oomycota</taxon>
        <taxon>Saprolegniomycetes</taxon>
        <taxon>Saprolegniales</taxon>
        <taxon>Achlyaceae</taxon>
        <taxon>Achlya</taxon>
    </lineage>
</organism>
<evidence type="ECO:0000256" key="3">
    <source>
        <dbReference type="ARBA" id="ARBA00022448"/>
    </source>
</evidence>
<name>A0A1V9ZEV4_ACHHY</name>
<dbReference type="InterPro" id="IPR023214">
    <property type="entry name" value="HAD_sf"/>
</dbReference>
<evidence type="ECO:0000256" key="10">
    <source>
        <dbReference type="ARBA" id="ARBA00022989"/>
    </source>
</evidence>
<dbReference type="STRING" id="1202772.A0A1V9ZEV4"/>
<dbReference type="SUPFAM" id="SSF56784">
    <property type="entry name" value="HAD-like"/>
    <property type="match status" value="1"/>
</dbReference>
<dbReference type="InterPro" id="IPR032630">
    <property type="entry name" value="P_typ_ATPase_c"/>
</dbReference>
<feature type="binding site" evidence="14">
    <location>
        <position position="728"/>
    </location>
    <ligand>
        <name>ATP</name>
        <dbReference type="ChEBI" id="CHEBI:30616"/>
    </ligand>
</feature>
<comment type="catalytic activity">
    <reaction evidence="12 16">
        <text>ATP + H2O + phospholipidSide 1 = ADP + phosphate + phospholipidSide 2.</text>
        <dbReference type="EC" id="7.6.2.1"/>
    </reaction>
</comment>
<dbReference type="Pfam" id="PF13246">
    <property type="entry name" value="Cation_ATPase"/>
    <property type="match status" value="1"/>
</dbReference>
<feature type="binding site" evidence="14">
    <location>
        <position position="425"/>
    </location>
    <ligand>
        <name>ATP</name>
        <dbReference type="ChEBI" id="CHEBI:30616"/>
    </ligand>
</feature>
<dbReference type="GO" id="GO:0000287">
    <property type="term" value="F:magnesium ion binding"/>
    <property type="evidence" value="ECO:0007669"/>
    <property type="project" value="UniProtKB-UniRule"/>
</dbReference>
<dbReference type="SUPFAM" id="SSF81660">
    <property type="entry name" value="Metal cation-transporting ATPase, ATP-binding domain N"/>
    <property type="match status" value="1"/>
</dbReference>
<feature type="transmembrane region" description="Helical" evidence="16">
    <location>
        <begin position="1033"/>
        <end position="1055"/>
    </location>
</feature>
<feature type="transmembrane region" description="Helical" evidence="16">
    <location>
        <begin position="1062"/>
        <end position="1082"/>
    </location>
</feature>
<dbReference type="PANTHER" id="PTHR24092:SF180">
    <property type="entry name" value="PHOSPHOLIPID-TRANSPORTING ATPASE DNF1-RELATED"/>
    <property type="match status" value="1"/>
</dbReference>
<dbReference type="InterPro" id="IPR036412">
    <property type="entry name" value="HAD-like_sf"/>
</dbReference>
<evidence type="ECO:0000256" key="4">
    <source>
        <dbReference type="ARBA" id="ARBA00022692"/>
    </source>
</evidence>
<dbReference type="SFLD" id="SFLDG00002">
    <property type="entry name" value="C1.7:_P-type_atpase_like"/>
    <property type="match status" value="1"/>
</dbReference>
<feature type="transmembrane region" description="Helical" evidence="16">
    <location>
        <begin position="307"/>
        <end position="329"/>
    </location>
</feature>
<dbReference type="GO" id="GO:0005886">
    <property type="term" value="C:plasma membrane"/>
    <property type="evidence" value="ECO:0007669"/>
    <property type="project" value="TreeGrafter"/>
</dbReference>
<evidence type="ECO:0000256" key="7">
    <source>
        <dbReference type="ARBA" id="ARBA00022840"/>
    </source>
</evidence>
<dbReference type="InterPro" id="IPR023298">
    <property type="entry name" value="ATPase_P-typ_TM_dom_sf"/>
</dbReference>
<dbReference type="GO" id="GO:0016887">
    <property type="term" value="F:ATP hydrolysis activity"/>
    <property type="evidence" value="ECO:0007669"/>
    <property type="project" value="InterPro"/>
</dbReference>
<dbReference type="GO" id="GO:0140326">
    <property type="term" value="F:ATPase-coupled intramembrane lipid transporter activity"/>
    <property type="evidence" value="ECO:0007669"/>
    <property type="project" value="UniProtKB-EC"/>
</dbReference>
<dbReference type="EMBL" id="JNBR01000146">
    <property type="protein sequence ID" value="OQR96360.1"/>
    <property type="molecule type" value="Genomic_DNA"/>
</dbReference>
<dbReference type="InterPro" id="IPR044492">
    <property type="entry name" value="P_typ_ATPase_HD_dom"/>
</dbReference>
<dbReference type="InterPro" id="IPR006539">
    <property type="entry name" value="P-type_ATPase_IV"/>
</dbReference>
<sequence>MTEPVVVPAPSSSALNPANWRIVHLNNPEANAGFPDNSVSTSKYTFYGFLPVFCYERFTRLTKDSIKVANFYFLLVGVGQLLPSISSTLGLPYQWMVLSIVLFVDAVFTGLEDLARHKADAIMNARTTLVFDASKPEDPFQVRAWKDVAVGDILQIKKYEAVPADVLILAVHEANPDSPVGMCFVETKSLDGETNLKIRQALACTYAQLSDPMALARLPGRVYSELPNHDINSFAGRYEPDEGSDTLFPLDLKNVALRGCVIRNTPYVYGLVLNTGSLERVIVVLTNASNKTPSKTSKALEIINRGIFVLMAILITLCFVGMILDLSWVNNNDPWYLYLTNSAALSAYRVSFSGGVVIFGYYWILIASFVPITLYVSIAIVKSYQTYFMNRDLEMYHAPSDTPAVVRNADLNDELGQITHIFSDKTGTLTANEMNFRKMSVAGRSYGRGSTDIGRAAQTRAGRVASITDIEAAPVGRTMANVEFLDPKNELAKDWLIPNQAANLTKFLTHLAVCHSVVVETDDATGASSYSASSPDELALVAGAAYFDFSFAGRSTGKATVRRVVHGAACDEEFQILELIEFTSTRKRMSVICRTPSNRLLLMTKGADMIIYPRLAKDVPEALKRQTMAHMEQYAADGLRTLVIAQRTLDEAWYATWAEDYKHALTQLDDTAPTYEEDLARIEALEEVMECDLELLGATAVEDRLQHGVPETIACLLNAGIKVWVLTGDKEETAINIAYACRLLTDDMDRMVLNADVCGDGDAAATLQRVLSERVKVVRGYEAARGTSNSFQNVQPQAIVVDGQILKLLLAYPLLKFLFLEVAQSCKAVICCRVSPKQKAEVVALVKKNVADCRTLSIGDGANDVSMIQEAHIGIGISGHEGLQAVNASDFAIAQFEYLRRLLLVHGHWNYHRMCKLVLYVVYKNIICYFNVYVFAVFASGSGTLYANNYWLNGYNIFWTFLPIMILAVMEQETPAAMAYHNPGLYHIGAHGEKLSVRIFTAWIVEGLFEAAVCTLVPLFLMGHVDSRGNAVSLLNCGGFSFCAVITVGWAKLALNLVTWNAGMHFAMWATLPFWIFSGYIVSNYMGSAITDHIFPYICTLPEFYLVVFLCVVLSLARDLIYKSYKREWYPEYYHVLQEADKLELGTKVAWTGPVIPKHYKPFQVDFRCYLTSELKPLPDPTLTIHVVSSPRSQTPAPVYRGFAFSQAAHEDRHRNALRSMILAPVRTLHHVEHALARALSPRAVMAAEVAFWHGVDAMDVPHFYQVQRYQVFLGWSAPFSLADPLQFCNRDLTLGAAHRPAAFADWVIDTSVGIEETGEVDGGHWEYATKFRDFVKLDADRDNLRFKHPGALKRGLNKIIGRCVRRRRWILRPDVALARAGAATATADDVHVAVEDTLPATTP</sequence>
<evidence type="ECO:0000259" key="17">
    <source>
        <dbReference type="Pfam" id="PF16209"/>
    </source>
</evidence>
<keyword evidence="9 16" id="KW-1278">Translocase</keyword>
<dbReference type="PANTHER" id="PTHR24092">
    <property type="entry name" value="PROBABLE PHOSPHOLIPID-TRANSPORTING ATPASE"/>
    <property type="match status" value="1"/>
</dbReference>
<dbReference type="NCBIfam" id="TIGR01494">
    <property type="entry name" value="ATPase_P-type"/>
    <property type="match status" value="1"/>
</dbReference>
<keyword evidence="10 16" id="KW-1133">Transmembrane helix</keyword>
<feature type="binding site" evidence="14">
    <location>
        <position position="582"/>
    </location>
    <ligand>
        <name>ATP</name>
        <dbReference type="ChEBI" id="CHEBI:30616"/>
    </ligand>
</feature>
<evidence type="ECO:0000256" key="11">
    <source>
        <dbReference type="ARBA" id="ARBA00023136"/>
    </source>
</evidence>
<dbReference type="InterPro" id="IPR018303">
    <property type="entry name" value="ATPase_P-typ_P_site"/>
</dbReference>
<feature type="transmembrane region" description="Helical" evidence="16">
    <location>
        <begin position="68"/>
        <end position="86"/>
    </location>
</feature>
<feature type="binding site" evidence="14">
    <location>
        <position position="426"/>
    </location>
    <ligand>
        <name>ATP</name>
        <dbReference type="ChEBI" id="CHEBI:30616"/>
    </ligand>
</feature>
<evidence type="ECO:0000313" key="20">
    <source>
        <dbReference type="Proteomes" id="UP000243579"/>
    </source>
</evidence>
<dbReference type="NCBIfam" id="TIGR01652">
    <property type="entry name" value="ATPase-Plipid"/>
    <property type="match status" value="1"/>
</dbReference>
<comment type="cofactor">
    <cofactor evidence="15">
        <name>Mg(2+)</name>
        <dbReference type="ChEBI" id="CHEBI:18420"/>
    </cofactor>
</comment>
<evidence type="ECO:0000256" key="6">
    <source>
        <dbReference type="ARBA" id="ARBA00022741"/>
    </source>
</evidence>
<dbReference type="FunFam" id="3.40.50.1000:FF:000130">
    <property type="entry name" value="Phospholipid-transporting ATPase"/>
    <property type="match status" value="1"/>
</dbReference>
<keyword evidence="5 15" id="KW-0479">Metal-binding</keyword>
<feature type="binding site" evidence="15">
    <location>
        <position position="860"/>
    </location>
    <ligand>
        <name>Mg(2+)</name>
        <dbReference type="ChEBI" id="CHEBI:18420"/>
    </ligand>
</feature>
<dbReference type="PRINTS" id="PR00119">
    <property type="entry name" value="CATATPASE"/>
</dbReference>
<keyword evidence="11 16" id="KW-0472">Membrane</keyword>
<feature type="domain" description="P-type ATPase C-terminal" evidence="18">
    <location>
        <begin position="886"/>
        <end position="1132"/>
    </location>
</feature>
<dbReference type="InterPro" id="IPR008250">
    <property type="entry name" value="ATPase_P-typ_transduc_dom_A_sf"/>
</dbReference>
<dbReference type="Pfam" id="PF16209">
    <property type="entry name" value="PhoLip_ATPase_N"/>
    <property type="match status" value="1"/>
</dbReference>
<dbReference type="SFLD" id="SFLDF00027">
    <property type="entry name" value="p-type_atpase"/>
    <property type="match status" value="1"/>
</dbReference>
<feature type="binding site" evidence="14">
    <location>
        <position position="424"/>
    </location>
    <ligand>
        <name>ATP</name>
        <dbReference type="ChEBI" id="CHEBI:30616"/>
    </ligand>
</feature>
<feature type="binding site" evidence="14">
    <location>
        <position position="729"/>
    </location>
    <ligand>
        <name>ATP</name>
        <dbReference type="ChEBI" id="CHEBI:30616"/>
    </ligand>
</feature>